<keyword evidence="5 6" id="KW-0472">Membrane</keyword>
<gene>
    <name evidence="8" type="ORF">BDV98DRAFT_525712</name>
</gene>
<accession>A0A5C3QPT3</accession>
<evidence type="ECO:0000259" key="7">
    <source>
        <dbReference type="PROSITE" id="PS50850"/>
    </source>
</evidence>
<feature type="domain" description="Major facilitator superfamily (MFS) profile" evidence="7">
    <location>
        <begin position="32"/>
        <end position="475"/>
    </location>
</feature>
<dbReference type="InterPro" id="IPR020846">
    <property type="entry name" value="MFS_dom"/>
</dbReference>
<organism evidence="8 9">
    <name type="scientific">Pterulicium gracile</name>
    <dbReference type="NCBI Taxonomy" id="1884261"/>
    <lineage>
        <taxon>Eukaryota</taxon>
        <taxon>Fungi</taxon>
        <taxon>Dikarya</taxon>
        <taxon>Basidiomycota</taxon>
        <taxon>Agaricomycotina</taxon>
        <taxon>Agaricomycetes</taxon>
        <taxon>Agaricomycetidae</taxon>
        <taxon>Agaricales</taxon>
        <taxon>Pleurotineae</taxon>
        <taxon>Pterulaceae</taxon>
        <taxon>Pterulicium</taxon>
    </lineage>
</organism>
<dbReference type="PANTHER" id="PTHR23504:SF15">
    <property type="entry name" value="MAJOR FACILITATOR SUPERFAMILY (MFS) PROFILE DOMAIN-CONTAINING PROTEIN"/>
    <property type="match status" value="1"/>
</dbReference>
<feature type="transmembrane region" description="Helical" evidence="6">
    <location>
        <begin position="348"/>
        <end position="366"/>
    </location>
</feature>
<feature type="transmembrane region" description="Helical" evidence="6">
    <location>
        <begin position="449"/>
        <end position="467"/>
    </location>
</feature>
<dbReference type="GO" id="GO:0022857">
    <property type="term" value="F:transmembrane transporter activity"/>
    <property type="evidence" value="ECO:0007669"/>
    <property type="project" value="InterPro"/>
</dbReference>
<dbReference type="InterPro" id="IPR036259">
    <property type="entry name" value="MFS_trans_sf"/>
</dbReference>
<protein>
    <submittedName>
        <fullName evidence="8">Major facilitator superfamily domain-containing protein</fullName>
    </submittedName>
</protein>
<sequence length="486" mass="52427">MDPAQVEVSDEQTPLLVTGGPSKKLPKFPVFQFSVLVLVQLCEPLSSQVIYPFIPQLVSELPVTGGDHTKVGYYAGLIESLFFATEAVTILFWSRTSDVIGRKPTLLIGSAGLCASMLFFGLSRTFWTLVISRCLCGALNGNIGVSKTVVGELLRTPAHRAQGFAFMPVTWAMGASLGPLMGGHLARPHDRWPTVFAAQFWIDYPYFLPCAIPAAITAACIGFNLAFLQETNKAAVGKWKKLVPWLKNQEPPSSTTIPKKPEQPQIPLRDILTPRVVRAVTNYGCLASIDIMLAALRPLFLAQPIEYGGLGMEPATIGTIMGTYGLICGLLQVFLFSPAVQRFGARNVFVTCAAAYIPVFAFYPLQNMAARKAGEITPLIWALIAVQHLFACIADGSFGCVSLFVNASAPTPTSLGATHGLAQTTASITRAIGPAIASSLFSLSVEHNILGGYAIFGLLAIWSLVLVRLGMLYPRELWTGDEEDED</sequence>
<keyword evidence="9" id="KW-1185">Reference proteome</keyword>
<name>A0A5C3QPT3_9AGAR</name>
<dbReference type="CDD" id="cd17330">
    <property type="entry name" value="MFS_SLC46_TetA_like"/>
    <property type="match status" value="1"/>
</dbReference>
<dbReference type="OrthoDB" id="419616at2759"/>
<keyword evidence="3 6" id="KW-0812">Transmembrane</keyword>
<feature type="transmembrane region" description="Helical" evidence="6">
    <location>
        <begin position="206"/>
        <end position="228"/>
    </location>
</feature>
<evidence type="ECO:0000256" key="2">
    <source>
        <dbReference type="ARBA" id="ARBA00022448"/>
    </source>
</evidence>
<dbReference type="Pfam" id="PF07690">
    <property type="entry name" value="MFS_1"/>
    <property type="match status" value="1"/>
</dbReference>
<dbReference type="PROSITE" id="PS50850">
    <property type="entry name" value="MFS"/>
    <property type="match status" value="1"/>
</dbReference>
<evidence type="ECO:0000313" key="8">
    <source>
        <dbReference type="EMBL" id="TFL03986.1"/>
    </source>
</evidence>
<feature type="transmembrane region" description="Helical" evidence="6">
    <location>
        <begin position="164"/>
        <end position="186"/>
    </location>
</feature>
<dbReference type="PANTHER" id="PTHR23504">
    <property type="entry name" value="MAJOR FACILITATOR SUPERFAMILY DOMAIN-CONTAINING PROTEIN 10"/>
    <property type="match status" value="1"/>
</dbReference>
<dbReference type="AlphaFoldDB" id="A0A5C3QPT3"/>
<evidence type="ECO:0000256" key="5">
    <source>
        <dbReference type="ARBA" id="ARBA00023136"/>
    </source>
</evidence>
<reference evidence="8 9" key="1">
    <citation type="journal article" date="2019" name="Nat. Ecol. Evol.">
        <title>Megaphylogeny resolves global patterns of mushroom evolution.</title>
        <authorList>
            <person name="Varga T."/>
            <person name="Krizsan K."/>
            <person name="Foldi C."/>
            <person name="Dima B."/>
            <person name="Sanchez-Garcia M."/>
            <person name="Sanchez-Ramirez S."/>
            <person name="Szollosi G.J."/>
            <person name="Szarkandi J.G."/>
            <person name="Papp V."/>
            <person name="Albert L."/>
            <person name="Andreopoulos W."/>
            <person name="Angelini C."/>
            <person name="Antonin V."/>
            <person name="Barry K.W."/>
            <person name="Bougher N.L."/>
            <person name="Buchanan P."/>
            <person name="Buyck B."/>
            <person name="Bense V."/>
            <person name="Catcheside P."/>
            <person name="Chovatia M."/>
            <person name="Cooper J."/>
            <person name="Damon W."/>
            <person name="Desjardin D."/>
            <person name="Finy P."/>
            <person name="Geml J."/>
            <person name="Haridas S."/>
            <person name="Hughes K."/>
            <person name="Justo A."/>
            <person name="Karasinski D."/>
            <person name="Kautmanova I."/>
            <person name="Kiss B."/>
            <person name="Kocsube S."/>
            <person name="Kotiranta H."/>
            <person name="LaButti K.M."/>
            <person name="Lechner B.E."/>
            <person name="Liimatainen K."/>
            <person name="Lipzen A."/>
            <person name="Lukacs Z."/>
            <person name="Mihaltcheva S."/>
            <person name="Morgado L.N."/>
            <person name="Niskanen T."/>
            <person name="Noordeloos M.E."/>
            <person name="Ohm R.A."/>
            <person name="Ortiz-Santana B."/>
            <person name="Ovrebo C."/>
            <person name="Racz N."/>
            <person name="Riley R."/>
            <person name="Savchenko A."/>
            <person name="Shiryaev A."/>
            <person name="Soop K."/>
            <person name="Spirin V."/>
            <person name="Szebenyi C."/>
            <person name="Tomsovsky M."/>
            <person name="Tulloss R.E."/>
            <person name="Uehling J."/>
            <person name="Grigoriev I.V."/>
            <person name="Vagvolgyi C."/>
            <person name="Papp T."/>
            <person name="Martin F.M."/>
            <person name="Miettinen O."/>
            <person name="Hibbett D.S."/>
            <person name="Nagy L.G."/>
        </authorList>
    </citation>
    <scope>NUCLEOTIDE SEQUENCE [LARGE SCALE GENOMIC DNA]</scope>
    <source>
        <strain evidence="8 9">CBS 309.79</strain>
    </source>
</reference>
<keyword evidence="2" id="KW-0813">Transport</keyword>
<dbReference type="Gene3D" id="1.20.1250.20">
    <property type="entry name" value="MFS general substrate transporter like domains"/>
    <property type="match status" value="1"/>
</dbReference>
<evidence type="ECO:0000256" key="4">
    <source>
        <dbReference type="ARBA" id="ARBA00022989"/>
    </source>
</evidence>
<dbReference type="InterPro" id="IPR001958">
    <property type="entry name" value="Tet-R_TetA/multi-R_MdtG-like"/>
</dbReference>
<dbReference type="InterPro" id="IPR011701">
    <property type="entry name" value="MFS"/>
</dbReference>
<evidence type="ECO:0000256" key="6">
    <source>
        <dbReference type="SAM" id="Phobius"/>
    </source>
</evidence>
<dbReference type="SUPFAM" id="SSF103473">
    <property type="entry name" value="MFS general substrate transporter"/>
    <property type="match status" value="1"/>
</dbReference>
<feature type="transmembrane region" description="Helical" evidence="6">
    <location>
        <begin position="71"/>
        <end position="93"/>
    </location>
</feature>
<evidence type="ECO:0000313" key="9">
    <source>
        <dbReference type="Proteomes" id="UP000305067"/>
    </source>
</evidence>
<proteinExistence type="predicted"/>
<dbReference type="GO" id="GO:0016020">
    <property type="term" value="C:membrane"/>
    <property type="evidence" value="ECO:0007669"/>
    <property type="project" value="UniProtKB-SubCell"/>
</dbReference>
<feature type="transmembrane region" description="Helical" evidence="6">
    <location>
        <begin position="105"/>
        <end position="120"/>
    </location>
</feature>
<dbReference type="Proteomes" id="UP000305067">
    <property type="component" value="Unassembled WGS sequence"/>
</dbReference>
<feature type="transmembrane region" description="Helical" evidence="6">
    <location>
        <begin position="315"/>
        <end position="336"/>
    </location>
</feature>
<evidence type="ECO:0000256" key="3">
    <source>
        <dbReference type="ARBA" id="ARBA00022692"/>
    </source>
</evidence>
<evidence type="ECO:0000256" key="1">
    <source>
        <dbReference type="ARBA" id="ARBA00004141"/>
    </source>
</evidence>
<keyword evidence="4 6" id="KW-1133">Transmembrane helix</keyword>
<comment type="subcellular location">
    <subcellularLocation>
        <location evidence="1">Membrane</location>
        <topology evidence="1">Multi-pass membrane protein</topology>
    </subcellularLocation>
</comment>
<dbReference type="EMBL" id="ML178819">
    <property type="protein sequence ID" value="TFL03986.1"/>
    <property type="molecule type" value="Genomic_DNA"/>
</dbReference>
<dbReference type="PRINTS" id="PR01035">
    <property type="entry name" value="TCRTETA"/>
</dbReference>